<reference evidence="4" key="1">
    <citation type="submission" date="2018-06" db="EMBL/GenBank/DDBJ databases">
        <title>Genome assembly of Danube salmon.</title>
        <authorList>
            <person name="Macqueen D.J."/>
            <person name="Gundappa M.K."/>
        </authorList>
    </citation>
    <scope>NUCLEOTIDE SEQUENCE [LARGE SCALE GENOMIC DNA]</scope>
</reference>
<dbReference type="STRING" id="62062.ENSHHUP00000086163"/>
<dbReference type="InterPro" id="IPR029250">
    <property type="entry name" value="ECPIP"/>
</dbReference>
<dbReference type="AlphaFoldDB" id="A0A4W5RJN9"/>
<dbReference type="Proteomes" id="UP000314982">
    <property type="component" value="Unassembled WGS sequence"/>
</dbReference>
<evidence type="ECO:0000313" key="3">
    <source>
        <dbReference type="Ensembl" id="ENSHHUP00000086163.1"/>
    </source>
</evidence>
<dbReference type="Pfam" id="PF15137">
    <property type="entry name" value="ECPIP"/>
    <property type="match status" value="1"/>
</dbReference>
<accession>A0A4W5RJN9</accession>
<feature type="transmembrane region" description="Helical" evidence="2">
    <location>
        <begin position="144"/>
        <end position="163"/>
    </location>
</feature>
<protein>
    <submittedName>
        <fullName evidence="3">Uncharacterized protein</fullName>
    </submittedName>
</protein>
<keyword evidence="4" id="KW-1185">Reference proteome</keyword>
<evidence type="ECO:0000256" key="1">
    <source>
        <dbReference type="SAM" id="MobiDB-lite"/>
    </source>
</evidence>
<proteinExistence type="predicted"/>
<dbReference type="GeneTree" id="ENSGT00390000016499"/>
<keyword evidence="2" id="KW-0472">Membrane</keyword>
<name>A0A4W5RJN9_9TELE</name>
<dbReference type="Ensembl" id="ENSHHUT00000088855.1">
    <property type="protein sequence ID" value="ENSHHUP00000086163.1"/>
    <property type="gene ID" value="ENSHHUG00000049892.1"/>
</dbReference>
<keyword evidence="2" id="KW-1133">Transmembrane helix</keyword>
<reference evidence="3" key="3">
    <citation type="submission" date="2025-09" db="UniProtKB">
        <authorList>
            <consortium name="Ensembl"/>
        </authorList>
    </citation>
    <scope>IDENTIFICATION</scope>
</reference>
<dbReference type="PANTHER" id="PTHR35658:SF1">
    <property type="entry name" value="CHROMOSOME 21 OPEN READING FRAME 62"/>
    <property type="match status" value="1"/>
</dbReference>
<dbReference type="PANTHER" id="PTHR35658">
    <property type="entry name" value="RCG58666, ISOFORM CRA_A"/>
    <property type="match status" value="1"/>
</dbReference>
<reference evidence="3" key="2">
    <citation type="submission" date="2025-08" db="UniProtKB">
        <authorList>
            <consortium name="Ensembl"/>
        </authorList>
    </citation>
    <scope>IDENTIFICATION</scope>
</reference>
<keyword evidence="2" id="KW-0812">Transmembrane</keyword>
<feature type="region of interest" description="Disordered" evidence="1">
    <location>
        <begin position="1"/>
        <end position="30"/>
    </location>
</feature>
<evidence type="ECO:0000313" key="4">
    <source>
        <dbReference type="Proteomes" id="UP000314982"/>
    </source>
</evidence>
<sequence>MDRRASHGHDGGLRFALQPPQVPGDSSEVGTVDVPTSVCSVHTVWATNECDHHKCHGTCLKTGVQSSSVSLNRCGRLSGCVRSRAESLTSEKQRRRQHASLTTASAIPICIQPSGYPLSEDVVQLVALEMSLNRASSWRRPPALLLWTLWVLLLLSTVTLPTGPGNSTLLFDSTDNSNSLRNCSCSAHIQDCDEALANLLCSCHTVLRSKLTPGSLREQGGLTVWLRDLWVLTELLNGSVVLDLRLSFCGTGNLAIPTQYLALFGLRRLRVHSAAQGAPHPEQVLTIASRSRDMEGMGCLSSTDPTSPSSVLHVSFLDVSVLNGLSSLKAYSVSAPPMSTLFQHFPHLPLPLHPSTALDQPPETQQDCLLTFIY</sequence>
<evidence type="ECO:0000256" key="2">
    <source>
        <dbReference type="SAM" id="Phobius"/>
    </source>
</evidence>
<feature type="compositionally biased region" description="Basic and acidic residues" evidence="1">
    <location>
        <begin position="1"/>
        <end position="12"/>
    </location>
</feature>
<organism evidence="3 4">
    <name type="scientific">Hucho hucho</name>
    <name type="common">huchen</name>
    <dbReference type="NCBI Taxonomy" id="62062"/>
    <lineage>
        <taxon>Eukaryota</taxon>
        <taxon>Metazoa</taxon>
        <taxon>Chordata</taxon>
        <taxon>Craniata</taxon>
        <taxon>Vertebrata</taxon>
        <taxon>Euteleostomi</taxon>
        <taxon>Actinopterygii</taxon>
        <taxon>Neopterygii</taxon>
        <taxon>Teleostei</taxon>
        <taxon>Protacanthopterygii</taxon>
        <taxon>Salmoniformes</taxon>
        <taxon>Salmonidae</taxon>
        <taxon>Salmoninae</taxon>
        <taxon>Hucho</taxon>
    </lineage>
</organism>